<keyword evidence="3" id="KW-1185">Reference proteome</keyword>
<feature type="domain" description="CHAT" evidence="1">
    <location>
        <begin position="92"/>
        <end position="343"/>
    </location>
</feature>
<dbReference type="Pfam" id="PF12770">
    <property type="entry name" value="CHAT"/>
    <property type="match status" value="1"/>
</dbReference>
<sequence length="731" mass="80361">MIEWSLSAVSDGRNLTLTLADADGQVRGSRHLTWVRAGRLAYPCPPSEEIAGLAQDHPAAELTATQAATKLLQAFRDLSDGTNEPDLVARIGAWLFAMLLGADQWEAIRTEAAGQPIHLRLVTEDARIAALPWELMRHENRFLLEAGLQISRTLPHDPNSEIATRLIFPVKVLFVIGSDLKDKRVQAGAEFLGLIQRVAASQFALQHRLLLNPNQDRLRDEVAAFQPHLVHFICHGDFSPDGCILELRSEEGTERLSAEALAQILTRPQGTAIEAPMVVLNACHSGGYLGGLHVSTPMAWTLVAEGLPLAVGMSGRVADDACRRFTSNFYKAILLGEAPEHAVWLGRSATFGAGHDPLGSLDWAKPVLVCRQGFRIGICPDAKADAEKLLGQARRLTARREDRLGFYGRDRVCRAARQLMTAQQGVTRTLLVVQPASPLRTDDKFGLSRTLRELAHRFMFEGLAPCLLDDRLIAKASRQQPPDVGDALTLAYYLVQSIRETGKVIGLPLAKSRYVNYLIKWARAGAQPEQLPDDLAPFIEDWADEVTETMVAAAVRLEFKAFMAACDRLPIALIDYTHLKCDNGLTLLIEFLDDFGLGDHDQPIPVVVTVDRTSGNADQGPRLDRLKTWKAGLGEHALTVDLTPFADAEEALAYKRYLLDQSPPLVPDMARLADWEQGYLLTMQQLVEGVPSRLAMDTPMPAVTLAKNLNILREADPADLLPSFETVEADG</sequence>
<dbReference type="AlphaFoldDB" id="A0A8A4TJH8"/>
<reference evidence="2" key="1">
    <citation type="submission" date="2021-03" db="EMBL/GenBank/DDBJ databases">
        <title>Acanthopleuribacteraceae sp. M133.</title>
        <authorList>
            <person name="Wang G."/>
        </authorList>
    </citation>
    <scope>NUCLEOTIDE SEQUENCE</scope>
    <source>
        <strain evidence="2">M133</strain>
    </source>
</reference>
<dbReference type="EMBL" id="CP071793">
    <property type="protein sequence ID" value="QTD50076.1"/>
    <property type="molecule type" value="Genomic_DNA"/>
</dbReference>
<dbReference type="RefSeq" id="WP_237379707.1">
    <property type="nucleotide sequence ID" value="NZ_CP071793.1"/>
</dbReference>
<gene>
    <name evidence="2" type="ORF">J3U87_31210</name>
</gene>
<evidence type="ECO:0000313" key="2">
    <source>
        <dbReference type="EMBL" id="QTD50076.1"/>
    </source>
</evidence>
<protein>
    <submittedName>
        <fullName evidence="2">CHAT domain-containing protein</fullName>
    </submittedName>
</protein>
<evidence type="ECO:0000259" key="1">
    <source>
        <dbReference type="Pfam" id="PF12770"/>
    </source>
</evidence>
<dbReference type="Proteomes" id="UP000663929">
    <property type="component" value="Chromosome"/>
</dbReference>
<proteinExistence type="predicted"/>
<accession>A0A8A4TJH8</accession>
<name>A0A8A4TJH8_SULCO</name>
<dbReference type="InterPro" id="IPR024983">
    <property type="entry name" value="CHAT_dom"/>
</dbReference>
<dbReference type="KEGG" id="scor:J3U87_31210"/>
<evidence type="ECO:0000313" key="3">
    <source>
        <dbReference type="Proteomes" id="UP000663929"/>
    </source>
</evidence>
<organism evidence="2 3">
    <name type="scientific">Sulfidibacter corallicola</name>
    <dbReference type="NCBI Taxonomy" id="2818388"/>
    <lineage>
        <taxon>Bacteria</taxon>
        <taxon>Pseudomonadati</taxon>
        <taxon>Acidobacteriota</taxon>
        <taxon>Holophagae</taxon>
        <taxon>Acanthopleuribacterales</taxon>
        <taxon>Acanthopleuribacteraceae</taxon>
        <taxon>Sulfidibacter</taxon>
    </lineage>
</organism>